<gene>
    <name evidence="2" type="ORF">HINF_LOCUS13608</name>
    <name evidence="3" type="ORF">HINF_LOCUS13650</name>
    <name evidence="4" type="ORF">HINF_LOCUS21571</name>
    <name evidence="5" type="ORF">HINF_LOCUS41875</name>
    <name evidence="6" type="ORF">HINF_LOCUS69449</name>
    <name evidence="7" type="ORF">HINF_LOCUS69493</name>
</gene>
<feature type="transmembrane region" description="Helical" evidence="1">
    <location>
        <begin position="137"/>
        <end position="161"/>
    </location>
</feature>
<organism evidence="2">
    <name type="scientific">Hexamita inflata</name>
    <dbReference type="NCBI Taxonomy" id="28002"/>
    <lineage>
        <taxon>Eukaryota</taxon>
        <taxon>Metamonada</taxon>
        <taxon>Diplomonadida</taxon>
        <taxon>Hexamitidae</taxon>
        <taxon>Hexamitinae</taxon>
        <taxon>Hexamita</taxon>
    </lineage>
</organism>
<name>A0AA86TZB8_9EUKA</name>
<evidence type="ECO:0000313" key="6">
    <source>
        <dbReference type="EMBL" id="CAL6098108.1"/>
    </source>
</evidence>
<keyword evidence="8" id="KW-1185">Reference proteome</keyword>
<keyword evidence="1" id="KW-1133">Transmembrane helix</keyword>
<reference evidence="5 8" key="2">
    <citation type="submission" date="2024-07" db="EMBL/GenBank/DDBJ databases">
        <authorList>
            <person name="Akdeniz Z."/>
        </authorList>
    </citation>
    <scope>NUCLEOTIDE SEQUENCE [LARGE SCALE GENOMIC DNA]</scope>
</reference>
<accession>A0AA86TZB8</accession>
<feature type="transmembrane region" description="Helical" evidence="1">
    <location>
        <begin position="12"/>
        <end position="33"/>
    </location>
</feature>
<dbReference type="EMBL" id="CATOUU010000354">
    <property type="protein sequence ID" value="CAI9926005.1"/>
    <property type="molecule type" value="Genomic_DNA"/>
</dbReference>
<evidence type="ECO:0000313" key="8">
    <source>
        <dbReference type="Proteomes" id="UP001642409"/>
    </source>
</evidence>
<evidence type="ECO:0000313" key="2">
    <source>
        <dbReference type="EMBL" id="CAI9925963.1"/>
    </source>
</evidence>
<keyword evidence="1" id="KW-0812">Transmembrane</keyword>
<evidence type="ECO:0000313" key="5">
    <source>
        <dbReference type="EMBL" id="CAL6046750.1"/>
    </source>
</evidence>
<dbReference type="EMBL" id="CATOUU010000554">
    <property type="protein sequence ID" value="CAI9933926.1"/>
    <property type="molecule type" value="Genomic_DNA"/>
</dbReference>
<dbReference type="Proteomes" id="UP001642409">
    <property type="component" value="Unassembled WGS sequence"/>
</dbReference>
<evidence type="ECO:0000256" key="1">
    <source>
        <dbReference type="SAM" id="Phobius"/>
    </source>
</evidence>
<keyword evidence="1" id="KW-0472">Membrane</keyword>
<evidence type="ECO:0000313" key="4">
    <source>
        <dbReference type="EMBL" id="CAI9933926.1"/>
    </source>
</evidence>
<evidence type="ECO:0000313" key="7">
    <source>
        <dbReference type="EMBL" id="CAL6098196.1"/>
    </source>
</evidence>
<evidence type="ECO:0000313" key="3">
    <source>
        <dbReference type="EMBL" id="CAI9926005.1"/>
    </source>
</evidence>
<dbReference type="EMBL" id="CAXDID020000169">
    <property type="protein sequence ID" value="CAL6046750.1"/>
    <property type="molecule type" value="Genomic_DNA"/>
</dbReference>
<dbReference type="EMBL" id="CAXDID020000506">
    <property type="protein sequence ID" value="CAL6098196.1"/>
    <property type="molecule type" value="Genomic_DNA"/>
</dbReference>
<comment type="caution">
    <text evidence="2">The sequence shown here is derived from an EMBL/GenBank/DDBJ whole genome shotgun (WGS) entry which is preliminary data.</text>
</comment>
<sequence length="191" mass="21680">MKSKDTCCKVFCVKITYTLIIGAIFVVALLVSFDVYLQSRMFQSNQFNNVIVSHTCANQDAHIKSSMFNLLVGQGYYNPATECFSEKETGQDSFHNYNDGIQTTVFVNTTVNGSYVLKEKVIKCVSDGFINGDSNNIMYYLTASCAWGGLILGILILLCIWTCNVDQYRHYCCRQNLCQKKQVLVWDRIYA</sequence>
<dbReference type="EMBL" id="CAXDID020000506">
    <property type="protein sequence ID" value="CAL6098108.1"/>
    <property type="molecule type" value="Genomic_DNA"/>
</dbReference>
<protein>
    <submittedName>
        <fullName evidence="5">Hypothetical_protein</fullName>
    </submittedName>
</protein>
<proteinExistence type="predicted"/>
<reference evidence="2" key="1">
    <citation type="submission" date="2023-06" db="EMBL/GenBank/DDBJ databases">
        <authorList>
            <person name="Kurt Z."/>
        </authorList>
    </citation>
    <scope>NUCLEOTIDE SEQUENCE</scope>
</reference>
<dbReference type="AlphaFoldDB" id="A0AA86TZB8"/>
<dbReference type="EMBL" id="CATOUU010000354">
    <property type="protein sequence ID" value="CAI9925963.1"/>
    <property type="molecule type" value="Genomic_DNA"/>
</dbReference>